<organism evidence="1">
    <name type="scientific">bioreactor metagenome</name>
    <dbReference type="NCBI Taxonomy" id="1076179"/>
    <lineage>
        <taxon>unclassified sequences</taxon>
        <taxon>metagenomes</taxon>
        <taxon>ecological metagenomes</taxon>
    </lineage>
</organism>
<comment type="caution">
    <text evidence="1">The sequence shown here is derived from an EMBL/GenBank/DDBJ whole genome shotgun (WGS) entry which is preliminary data.</text>
</comment>
<protein>
    <submittedName>
        <fullName evidence="1">Uncharacterized protein</fullName>
    </submittedName>
</protein>
<name>A0A644WKP2_9ZZZZ</name>
<sequence>MKAKLFFLFMLGLMLFANAQKDDLVFFIKDGASGIHEAKCSDMGELWVKVPVPSDITDYDNFTVFIYLSTIDYNLKASFDKNRIAKELVGRDNIDLFVLGPQETKTSFGDETVYNDLCNVPRNKGIDNFEVTVYTKGFKILRYETETKWDEGRNSYITRDIPIWDNGESYSESKFTIIQTSLSEGVTDTKGTISLKIPNLATSTFKNSEPGYGEPYLSQATIIDNSTAHPVKIRVLVNNGSTYPLNMLVEDFTNWANGKLINPKYYYPKIMYQYVEPTWRTKFNDVKDKVMTDFTIGNISGKQFTWYQKATAATDYANSGTLRAGYYAKIYFFEHGGNTYIALASVEDELTEYPYKLAYKLTPADAANADALIRQVLESIKFL</sequence>
<proteinExistence type="predicted"/>
<gene>
    <name evidence="1" type="ORF">SDC9_49242</name>
</gene>
<evidence type="ECO:0000313" key="1">
    <source>
        <dbReference type="EMBL" id="MPM02983.1"/>
    </source>
</evidence>
<dbReference type="AlphaFoldDB" id="A0A644WKP2"/>
<dbReference type="EMBL" id="VSSQ01000913">
    <property type="protein sequence ID" value="MPM02983.1"/>
    <property type="molecule type" value="Genomic_DNA"/>
</dbReference>
<reference evidence="1" key="1">
    <citation type="submission" date="2019-08" db="EMBL/GenBank/DDBJ databases">
        <authorList>
            <person name="Kucharzyk K."/>
            <person name="Murdoch R.W."/>
            <person name="Higgins S."/>
            <person name="Loffler F."/>
        </authorList>
    </citation>
    <scope>NUCLEOTIDE SEQUENCE</scope>
</reference>
<accession>A0A644WKP2</accession>